<organism evidence="1 2">
    <name type="scientific">Gossypium harknessii</name>
    <dbReference type="NCBI Taxonomy" id="34285"/>
    <lineage>
        <taxon>Eukaryota</taxon>
        <taxon>Viridiplantae</taxon>
        <taxon>Streptophyta</taxon>
        <taxon>Embryophyta</taxon>
        <taxon>Tracheophyta</taxon>
        <taxon>Spermatophyta</taxon>
        <taxon>Magnoliopsida</taxon>
        <taxon>eudicotyledons</taxon>
        <taxon>Gunneridae</taxon>
        <taxon>Pentapetalae</taxon>
        <taxon>rosids</taxon>
        <taxon>malvids</taxon>
        <taxon>Malvales</taxon>
        <taxon>Malvaceae</taxon>
        <taxon>Malvoideae</taxon>
        <taxon>Gossypium</taxon>
    </lineage>
</organism>
<dbReference type="EMBL" id="JABFAD010000007">
    <property type="protein sequence ID" value="MBA0803296.1"/>
    <property type="molecule type" value="Genomic_DNA"/>
</dbReference>
<keyword evidence="2" id="KW-1185">Reference proteome</keyword>
<proteinExistence type="predicted"/>
<name>A0A7J9H0C4_9ROSI</name>
<sequence>MLVLSPTFVSTKMILLFLATALRRFVRCSILSRRLKSNR</sequence>
<dbReference type="AlphaFoldDB" id="A0A7J9H0C4"/>
<reference evidence="1 2" key="1">
    <citation type="journal article" date="2019" name="Genome Biol. Evol.">
        <title>Insights into the evolution of the New World diploid cottons (Gossypium, subgenus Houzingenia) based on genome sequencing.</title>
        <authorList>
            <person name="Grover C.E."/>
            <person name="Arick M.A. 2nd"/>
            <person name="Thrash A."/>
            <person name="Conover J.L."/>
            <person name="Sanders W.S."/>
            <person name="Peterson D.G."/>
            <person name="Frelichowski J.E."/>
            <person name="Scheffler J.A."/>
            <person name="Scheffler B.E."/>
            <person name="Wendel J.F."/>
        </authorList>
    </citation>
    <scope>NUCLEOTIDE SEQUENCE [LARGE SCALE GENOMIC DNA]</scope>
    <source>
        <strain evidence="1">0</strain>
        <tissue evidence="1">Leaf</tissue>
    </source>
</reference>
<gene>
    <name evidence="1" type="ORF">Gohar_013527</name>
</gene>
<dbReference type="Proteomes" id="UP000593560">
    <property type="component" value="Unassembled WGS sequence"/>
</dbReference>
<accession>A0A7J9H0C4</accession>
<comment type="caution">
    <text evidence="1">The sequence shown here is derived from an EMBL/GenBank/DDBJ whole genome shotgun (WGS) entry which is preliminary data.</text>
</comment>
<evidence type="ECO:0000313" key="1">
    <source>
        <dbReference type="EMBL" id="MBA0803296.1"/>
    </source>
</evidence>
<evidence type="ECO:0000313" key="2">
    <source>
        <dbReference type="Proteomes" id="UP000593560"/>
    </source>
</evidence>
<protein>
    <submittedName>
        <fullName evidence="1">Uncharacterized protein</fullName>
    </submittedName>
</protein>